<gene>
    <name evidence="9" type="ORF">COS11_07170</name>
</gene>
<evidence type="ECO:0000256" key="3">
    <source>
        <dbReference type="ARBA" id="ARBA00012426"/>
    </source>
</evidence>
<dbReference type="Pfam" id="PF01862">
    <property type="entry name" value="PvlArgDC"/>
    <property type="match status" value="1"/>
</dbReference>
<evidence type="ECO:0000256" key="7">
    <source>
        <dbReference type="ARBA" id="ARBA00023317"/>
    </source>
</evidence>
<dbReference type="GO" id="GO:0008792">
    <property type="term" value="F:arginine decarboxylase activity"/>
    <property type="evidence" value="ECO:0007669"/>
    <property type="project" value="UniProtKB-EC"/>
</dbReference>
<dbReference type="HAMAP" id="MF_01404">
    <property type="entry name" value="PvlArgDC"/>
    <property type="match status" value="1"/>
</dbReference>
<dbReference type="InterPro" id="IPR002724">
    <property type="entry name" value="Pyruvoyl-dep_arg_deCO2ase"/>
</dbReference>
<dbReference type="PANTHER" id="PTHR40438:SF1">
    <property type="entry name" value="PYRUVOYL-DEPENDENT ARGININE DECARBOXYLASE"/>
    <property type="match status" value="1"/>
</dbReference>
<dbReference type="PANTHER" id="PTHR40438">
    <property type="entry name" value="PYRUVOYL-DEPENDENT ARGININE DECARBOXYLASE"/>
    <property type="match status" value="1"/>
</dbReference>
<dbReference type="AlphaFoldDB" id="A0A2M7E725"/>
<dbReference type="InterPro" id="IPR016105">
    <property type="entry name" value="Pyr-dep_his/arg-deCO2ase_sand"/>
</dbReference>
<dbReference type="Proteomes" id="UP000228886">
    <property type="component" value="Unassembled WGS sequence"/>
</dbReference>
<dbReference type="EMBL" id="PETL01000344">
    <property type="protein sequence ID" value="PIV63491.1"/>
    <property type="molecule type" value="Genomic_DNA"/>
</dbReference>
<dbReference type="InterPro" id="IPR016104">
    <property type="entry name" value="Pyr-dep_his/arg-deCO2ase"/>
</dbReference>
<dbReference type="NCBIfam" id="TIGR00286">
    <property type="entry name" value="pyruvoyl-dependent arginine decarboxylase"/>
    <property type="match status" value="1"/>
</dbReference>
<keyword evidence="5" id="KW-0210">Decarboxylase</keyword>
<dbReference type="Gene3D" id="3.50.20.10">
    <property type="entry name" value="Pyruvoyl-Dependent Histidine Decarboxylase, subunit B"/>
    <property type="match status" value="1"/>
</dbReference>
<dbReference type="EC" id="4.1.1.19" evidence="3"/>
<evidence type="ECO:0000313" key="9">
    <source>
        <dbReference type="EMBL" id="PIV63491.1"/>
    </source>
</evidence>
<organism evidence="9 10">
    <name type="scientific">bacterium (Candidatus Ratteibacteria) CG01_land_8_20_14_3_00_40_19</name>
    <dbReference type="NCBI Taxonomy" id="2014290"/>
    <lineage>
        <taxon>Bacteria</taxon>
        <taxon>Candidatus Ratteibacteria</taxon>
    </lineage>
</organism>
<reference evidence="10" key="1">
    <citation type="submission" date="2017-09" db="EMBL/GenBank/DDBJ databases">
        <title>Depth-based differentiation of microbial function through sediment-hosted aquifers and enrichment of novel symbionts in the deep terrestrial subsurface.</title>
        <authorList>
            <person name="Probst A.J."/>
            <person name="Ladd B."/>
            <person name="Jarett J.K."/>
            <person name="Geller-Mcgrath D.E."/>
            <person name="Sieber C.M.K."/>
            <person name="Emerson J.B."/>
            <person name="Anantharaman K."/>
            <person name="Thomas B.C."/>
            <person name="Malmstrom R."/>
            <person name="Stieglmeier M."/>
            <person name="Klingl A."/>
            <person name="Woyke T."/>
            <person name="Ryan C.M."/>
            <person name="Banfield J.F."/>
        </authorList>
    </citation>
    <scope>NUCLEOTIDE SEQUENCE [LARGE SCALE GENOMIC DNA]</scope>
</reference>
<evidence type="ECO:0000256" key="2">
    <source>
        <dbReference type="ARBA" id="ARBA00008611"/>
    </source>
</evidence>
<keyword evidence="6" id="KW-0456">Lyase</keyword>
<evidence type="ECO:0000256" key="5">
    <source>
        <dbReference type="ARBA" id="ARBA00022793"/>
    </source>
</evidence>
<dbReference type="SFLD" id="SFLDG01170">
    <property type="entry name" value="Pyruvoyl-dependent_arginine_de"/>
    <property type="match status" value="1"/>
</dbReference>
<dbReference type="GO" id="GO:0006527">
    <property type="term" value="P:L-arginine catabolic process"/>
    <property type="evidence" value="ECO:0007669"/>
    <property type="project" value="InterPro"/>
</dbReference>
<comment type="caution">
    <text evidence="9">The sequence shown here is derived from an EMBL/GenBank/DDBJ whole genome shotgun (WGS) entry which is preliminary data.</text>
</comment>
<dbReference type="SUPFAM" id="SSF56271">
    <property type="entry name" value="Pyruvoyl-dependent histidine and arginine decarboxylases"/>
    <property type="match status" value="1"/>
</dbReference>
<keyword evidence="7" id="KW-0670">Pyruvate</keyword>
<sequence length="204" mass="22288">MLPKKIFLVKGVGRDREKLTSFEQALRDAGIAKYNLVHVSSIFPPGCKMVSRQEGFSLLLPGEIVYCVLSQNSTNEPHRLLTASVGVAIPADSGQYGYLSEHESFGETEEKAGDYAEDLAAQMLATILGIEFDPNSSYDEKKELWKMSSQIVKTTNSTQSAIGDKNGLWTTVVAAAMFVIEDKPSNQAIIDTPTLPLGSKQNEK</sequence>
<evidence type="ECO:0000256" key="1">
    <source>
        <dbReference type="ARBA" id="ARBA00001928"/>
    </source>
</evidence>
<comment type="cofactor">
    <cofactor evidence="1">
        <name>pyruvate</name>
        <dbReference type="ChEBI" id="CHEBI:15361"/>
    </cofactor>
</comment>
<proteinExistence type="inferred from homology"/>
<dbReference type="PIRSF" id="PIRSF005216">
    <property type="entry name" value="Pyruvoyl-dep_arg_deCO2ase"/>
    <property type="match status" value="1"/>
</dbReference>
<comment type="catalytic activity">
    <reaction evidence="8">
        <text>L-arginine + H(+) = agmatine + CO2</text>
        <dbReference type="Rhea" id="RHEA:17641"/>
        <dbReference type="ChEBI" id="CHEBI:15378"/>
        <dbReference type="ChEBI" id="CHEBI:16526"/>
        <dbReference type="ChEBI" id="CHEBI:32682"/>
        <dbReference type="ChEBI" id="CHEBI:58145"/>
        <dbReference type="EC" id="4.1.1.19"/>
    </reaction>
</comment>
<evidence type="ECO:0000256" key="8">
    <source>
        <dbReference type="ARBA" id="ARBA00049309"/>
    </source>
</evidence>
<protein>
    <recommendedName>
        <fullName evidence="4">Pyruvoyl-dependent arginine decarboxylase AaxB</fullName>
        <ecNumber evidence="3">4.1.1.19</ecNumber>
    </recommendedName>
</protein>
<evidence type="ECO:0000256" key="6">
    <source>
        <dbReference type="ARBA" id="ARBA00023239"/>
    </source>
</evidence>
<evidence type="ECO:0000313" key="10">
    <source>
        <dbReference type="Proteomes" id="UP000228886"/>
    </source>
</evidence>
<accession>A0A2M7E725</accession>
<comment type="similarity">
    <text evidence="2">Belongs to the pyruvoyl-dependent arginine decarboxylase family.</text>
</comment>
<name>A0A2M7E725_9BACT</name>
<dbReference type="Gene3D" id="3.30.60.30">
    <property type="match status" value="1"/>
</dbReference>
<evidence type="ECO:0000256" key="4">
    <source>
        <dbReference type="ARBA" id="ARBA00014727"/>
    </source>
</evidence>
<dbReference type="SFLD" id="SFLDS00055">
    <property type="entry name" value="Pyruvoyl-Dependent_Histidine/A"/>
    <property type="match status" value="1"/>
</dbReference>